<accession>A0AAD9FSB5</accession>
<dbReference type="InterPro" id="IPR038765">
    <property type="entry name" value="Papain-like_cys_pep_sf"/>
</dbReference>
<dbReference type="PROSITE" id="PS50203">
    <property type="entry name" value="CALPAIN_CAT"/>
    <property type="match status" value="1"/>
</dbReference>
<evidence type="ECO:0000313" key="3">
    <source>
        <dbReference type="EMBL" id="KAK1925322.1"/>
    </source>
</evidence>
<feature type="active site" evidence="1">
    <location>
        <position position="223"/>
    </location>
</feature>
<dbReference type="SUPFAM" id="SSF54001">
    <property type="entry name" value="Cysteine proteinases"/>
    <property type="match status" value="1"/>
</dbReference>
<gene>
    <name evidence="3" type="ORF">DB88DRAFT_508996</name>
</gene>
<evidence type="ECO:0000259" key="2">
    <source>
        <dbReference type="PROSITE" id="PS50203"/>
    </source>
</evidence>
<dbReference type="GO" id="GO:0006508">
    <property type="term" value="P:proteolysis"/>
    <property type="evidence" value="ECO:0007669"/>
    <property type="project" value="UniProtKB-KW"/>
</dbReference>
<dbReference type="InterPro" id="IPR001300">
    <property type="entry name" value="Peptidase_C2_calpain_cat"/>
</dbReference>
<feature type="active site" evidence="1">
    <location>
        <position position="202"/>
    </location>
</feature>
<organism evidence="3 4">
    <name type="scientific">Papiliotrema laurentii</name>
    <name type="common">Cryptococcus laurentii</name>
    <dbReference type="NCBI Taxonomy" id="5418"/>
    <lineage>
        <taxon>Eukaryota</taxon>
        <taxon>Fungi</taxon>
        <taxon>Dikarya</taxon>
        <taxon>Basidiomycota</taxon>
        <taxon>Agaricomycotina</taxon>
        <taxon>Tremellomycetes</taxon>
        <taxon>Tremellales</taxon>
        <taxon>Rhynchogastremaceae</taxon>
        <taxon>Papiliotrema</taxon>
    </lineage>
</organism>
<evidence type="ECO:0000256" key="1">
    <source>
        <dbReference type="PROSITE-ProRule" id="PRU00239"/>
    </source>
</evidence>
<dbReference type="Proteomes" id="UP001182556">
    <property type="component" value="Unassembled WGS sequence"/>
</dbReference>
<protein>
    <recommendedName>
        <fullName evidence="2">Calpain catalytic domain-containing protein</fullName>
    </recommendedName>
</protein>
<feature type="active site" evidence="1">
    <location>
        <position position="35"/>
    </location>
</feature>
<dbReference type="EMBL" id="JAODAN010000003">
    <property type="protein sequence ID" value="KAK1925322.1"/>
    <property type="molecule type" value="Genomic_DNA"/>
</dbReference>
<sequence>MLHKNPLWRSSNNTLLWNGTYPYYKEPVQNLLINCWLPAASISVAWVNPDYITRLFYYPDGTPMHGSYNPSSDTAILTLWNPHTEKQQNFTVNVYNKSLTEDGGMEGTWWHSAVTQGFLQMGAYADILGIAPNGTLVGRSGFPSVAMSMLTGRKIVSAPKDWYKDIDAWWADMQHSTTTPIVVSTVDEKNIVPADPKIQCNHAYAVMLCKEEPPGNRSMILRNPWGQQYWHKAQDVWNNIWFTNHIEGFEKLEWRDG</sequence>
<keyword evidence="4" id="KW-1185">Reference proteome</keyword>
<evidence type="ECO:0000313" key="4">
    <source>
        <dbReference type="Proteomes" id="UP001182556"/>
    </source>
</evidence>
<dbReference type="GO" id="GO:0004198">
    <property type="term" value="F:calcium-dependent cysteine-type endopeptidase activity"/>
    <property type="evidence" value="ECO:0007669"/>
    <property type="project" value="InterPro"/>
</dbReference>
<feature type="domain" description="Calpain catalytic" evidence="2">
    <location>
        <begin position="28"/>
        <end position="257"/>
    </location>
</feature>
<name>A0AAD9FSB5_PAPLA</name>
<proteinExistence type="predicted"/>
<keyword evidence="1" id="KW-0645">Protease</keyword>
<reference evidence="3" key="1">
    <citation type="submission" date="2023-02" db="EMBL/GenBank/DDBJ databases">
        <title>Identification and recombinant expression of a fungal hydrolase from Papiliotrema laurentii that hydrolyzes apple cutin and clears colloidal polyester polyurethane.</title>
        <authorList>
            <consortium name="DOE Joint Genome Institute"/>
            <person name="Roman V.A."/>
            <person name="Bojanowski C."/>
            <person name="Crable B.R."/>
            <person name="Wagner D.N."/>
            <person name="Hung C.S."/>
            <person name="Nadeau L.J."/>
            <person name="Schratz L."/>
            <person name="Haridas S."/>
            <person name="Pangilinan J."/>
            <person name="Lipzen A."/>
            <person name="Na H."/>
            <person name="Yan M."/>
            <person name="Ng V."/>
            <person name="Grigoriev I.V."/>
            <person name="Spatafora J.W."/>
            <person name="Barlow D."/>
            <person name="Biffinger J."/>
            <person name="Kelley-Loughnane N."/>
            <person name="Varaljay V.A."/>
            <person name="Crookes-Goodson W.J."/>
        </authorList>
    </citation>
    <scope>NUCLEOTIDE SEQUENCE</scope>
    <source>
        <strain evidence="3">5307AH</strain>
    </source>
</reference>
<dbReference type="AlphaFoldDB" id="A0AAD9FSB5"/>
<keyword evidence="1" id="KW-0378">Hydrolase</keyword>
<comment type="caution">
    <text evidence="3">The sequence shown here is derived from an EMBL/GenBank/DDBJ whole genome shotgun (WGS) entry which is preliminary data.</text>
</comment>
<keyword evidence="1" id="KW-0788">Thiol protease</keyword>